<evidence type="ECO:0000256" key="5">
    <source>
        <dbReference type="ARBA" id="ARBA00005412"/>
    </source>
</evidence>
<evidence type="ECO:0000256" key="17">
    <source>
        <dbReference type="HAMAP-Rule" id="MF_00110"/>
    </source>
</evidence>
<feature type="binding site" evidence="17">
    <location>
        <position position="263"/>
    </location>
    <ligand>
        <name>Zn(2+)</name>
        <dbReference type="ChEBI" id="CHEBI:29105"/>
    </ligand>
</feature>
<keyword evidence="8 17" id="KW-0963">Cytoplasm</keyword>
<comment type="function">
    <text evidence="17">Catalyzes the conversion of 3-deoxy-D-arabino-heptulosonate 7-phosphate (DAHP) to dehydroquinate (DHQ).</text>
</comment>
<dbReference type="GO" id="GO:0009073">
    <property type="term" value="P:aromatic amino acid family biosynthetic process"/>
    <property type="evidence" value="ECO:0007669"/>
    <property type="project" value="UniProtKB-KW"/>
</dbReference>
<dbReference type="InterPro" id="IPR050071">
    <property type="entry name" value="Dehydroquinate_synthase"/>
</dbReference>
<keyword evidence="11 17" id="KW-0547">Nucleotide-binding</keyword>
<dbReference type="EMBL" id="CP003058">
    <property type="protein sequence ID" value="AEQ21279.1"/>
    <property type="molecule type" value="Genomic_DNA"/>
</dbReference>
<feature type="binding site" evidence="17">
    <location>
        <position position="152"/>
    </location>
    <ligand>
        <name>NAD(+)</name>
        <dbReference type="ChEBI" id="CHEBI:57540"/>
    </ligand>
</feature>
<dbReference type="Proteomes" id="UP000007093">
    <property type="component" value="Chromosome"/>
</dbReference>
<keyword evidence="21" id="KW-1185">Reference proteome</keyword>
<comment type="cofactor">
    <cofactor evidence="17">
        <name>Co(2+)</name>
        <dbReference type="ChEBI" id="CHEBI:48828"/>
    </cofactor>
    <cofactor evidence="17">
        <name>Zn(2+)</name>
        <dbReference type="ChEBI" id="CHEBI:29105"/>
    </cofactor>
    <text evidence="17">Binds 1 divalent metal cation per subunit. Can use either Co(2+) or Zn(2+).</text>
</comment>
<evidence type="ECO:0000259" key="18">
    <source>
        <dbReference type="Pfam" id="PF01761"/>
    </source>
</evidence>
<dbReference type="GO" id="GO:0008652">
    <property type="term" value="P:amino acid biosynthetic process"/>
    <property type="evidence" value="ECO:0007669"/>
    <property type="project" value="UniProtKB-KW"/>
</dbReference>
<dbReference type="HAMAP" id="MF_00110">
    <property type="entry name" value="DHQ_synthase"/>
    <property type="match status" value="1"/>
</dbReference>
<dbReference type="CDD" id="cd08195">
    <property type="entry name" value="DHQS"/>
    <property type="match status" value="1"/>
</dbReference>
<evidence type="ECO:0000256" key="11">
    <source>
        <dbReference type="ARBA" id="ARBA00022741"/>
    </source>
</evidence>
<dbReference type="KEGG" id="ain:Acin_0026"/>
<feature type="binding site" evidence="17">
    <location>
        <begin position="130"/>
        <end position="131"/>
    </location>
    <ligand>
        <name>NAD(+)</name>
        <dbReference type="ChEBI" id="CHEBI:57540"/>
    </ligand>
</feature>
<evidence type="ECO:0000256" key="8">
    <source>
        <dbReference type="ARBA" id="ARBA00022490"/>
    </source>
</evidence>
<comment type="pathway">
    <text evidence="4 17">Metabolic intermediate biosynthesis; chorismate biosynthesis; chorismate from D-erythrose 4-phosphate and phosphoenolpyruvate: step 2/7.</text>
</comment>
<evidence type="ECO:0000256" key="14">
    <source>
        <dbReference type="ARBA" id="ARBA00023141"/>
    </source>
</evidence>
<keyword evidence="14 17" id="KW-0057">Aromatic amino acid biosynthesis</keyword>
<dbReference type="InterPro" id="IPR030960">
    <property type="entry name" value="DHQS/DOIS_N"/>
</dbReference>
<accession>G4Q5X8</accession>
<dbReference type="Pfam" id="PF01761">
    <property type="entry name" value="DHQ_synthase"/>
    <property type="match status" value="1"/>
</dbReference>
<evidence type="ECO:0000256" key="1">
    <source>
        <dbReference type="ARBA" id="ARBA00001393"/>
    </source>
</evidence>
<dbReference type="eggNOG" id="COG0337">
    <property type="taxonomic scope" value="Bacteria"/>
</dbReference>
<dbReference type="AlphaFoldDB" id="G4Q5X8"/>
<comment type="catalytic activity">
    <reaction evidence="1 17">
        <text>7-phospho-2-dehydro-3-deoxy-D-arabino-heptonate = 3-dehydroquinate + phosphate</text>
        <dbReference type="Rhea" id="RHEA:21968"/>
        <dbReference type="ChEBI" id="CHEBI:32364"/>
        <dbReference type="ChEBI" id="CHEBI:43474"/>
        <dbReference type="ChEBI" id="CHEBI:58394"/>
        <dbReference type="EC" id="4.2.3.4"/>
    </reaction>
</comment>
<evidence type="ECO:0000256" key="9">
    <source>
        <dbReference type="ARBA" id="ARBA00022605"/>
    </source>
</evidence>
<evidence type="ECO:0000256" key="10">
    <source>
        <dbReference type="ARBA" id="ARBA00022723"/>
    </source>
</evidence>
<dbReference type="GO" id="GO:0005737">
    <property type="term" value="C:cytoplasm"/>
    <property type="evidence" value="ECO:0007669"/>
    <property type="project" value="UniProtKB-SubCell"/>
</dbReference>
<dbReference type="InterPro" id="IPR056179">
    <property type="entry name" value="DHQS_C"/>
</dbReference>
<dbReference type="GO" id="GO:0009423">
    <property type="term" value="P:chorismate biosynthetic process"/>
    <property type="evidence" value="ECO:0007669"/>
    <property type="project" value="UniProtKB-UniRule"/>
</dbReference>
<dbReference type="UniPathway" id="UPA00053">
    <property type="reaction ID" value="UER00085"/>
</dbReference>
<evidence type="ECO:0000256" key="16">
    <source>
        <dbReference type="ARBA" id="ARBA00023285"/>
    </source>
</evidence>
<evidence type="ECO:0000256" key="12">
    <source>
        <dbReference type="ARBA" id="ARBA00022833"/>
    </source>
</evidence>
<dbReference type="PANTHER" id="PTHR43622:SF7">
    <property type="entry name" value="3-DEHYDROQUINATE SYNTHASE, CHLOROPLASTIC"/>
    <property type="match status" value="1"/>
</dbReference>
<keyword evidence="13 17" id="KW-0520">NAD</keyword>
<evidence type="ECO:0000256" key="7">
    <source>
        <dbReference type="ARBA" id="ARBA00017684"/>
    </source>
</evidence>
<comment type="caution">
    <text evidence="17">Lacks conserved residue(s) required for the propagation of feature annotation.</text>
</comment>
<dbReference type="Gene3D" id="1.20.1090.10">
    <property type="entry name" value="Dehydroquinate synthase-like - alpha domain"/>
    <property type="match status" value="1"/>
</dbReference>
<dbReference type="InterPro" id="IPR016037">
    <property type="entry name" value="DHQ_synth_AroB"/>
</dbReference>
<feature type="binding site" evidence="17">
    <location>
        <position position="143"/>
    </location>
    <ligand>
        <name>NAD(+)</name>
        <dbReference type="ChEBI" id="CHEBI:57540"/>
    </ligand>
</feature>
<feature type="domain" description="3-dehydroquinate synthase C-terminal" evidence="19">
    <location>
        <begin position="182"/>
        <end position="322"/>
    </location>
</feature>
<evidence type="ECO:0000256" key="3">
    <source>
        <dbReference type="ARBA" id="ARBA00004496"/>
    </source>
</evidence>
<evidence type="ECO:0000256" key="2">
    <source>
        <dbReference type="ARBA" id="ARBA00001911"/>
    </source>
</evidence>
<dbReference type="GO" id="GO:0046872">
    <property type="term" value="F:metal ion binding"/>
    <property type="evidence" value="ECO:0007669"/>
    <property type="project" value="UniProtKB-KW"/>
</dbReference>
<evidence type="ECO:0000256" key="13">
    <source>
        <dbReference type="ARBA" id="ARBA00023027"/>
    </source>
</evidence>
<dbReference type="Gene3D" id="3.40.50.1970">
    <property type="match status" value="1"/>
</dbReference>
<gene>
    <name evidence="17 20" type="primary">aroB</name>
    <name evidence="20" type="ordered locus">Acin_0026</name>
</gene>
<keyword evidence="16 17" id="KW-0170">Cobalt</keyword>
<dbReference type="STRING" id="568816.Acin_0026"/>
<dbReference type="GO" id="GO:0003856">
    <property type="term" value="F:3-dehydroquinate synthase activity"/>
    <property type="evidence" value="ECO:0007669"/>
    <property type="project" value="UniProtKB-UniRule"/>
</dbReference>
<dbReference type="HOGENOM" id="CLU_001201_0_1_9"/>
<dbReference type="GO" id="GO:0000166">
    <property type="term" value="F:nucleotide binding"/>
    <property type="evidence" value="ECO:0007669"/>
    <property type="project" value="UniProtKB-KW"/>
</dbReference>
<evidence type="ECO:0000256" key="15">
    <source>
        <dbReference type="ARBA" id="ARBA00023239"/>
    </source>
</evidence>
<dbReference type="EC" id="4.2.3.4" evidence="6 17"/>
<dbReference type="SUPFAM" id="SSF56796">
    <property type="entry name" value="Dehydroquinate synthase-like"/>
    <property type="match status" value="1"/>
</dbReference>
<evidence type="ECO:0000313" key="20">
    <source>
        <dbReference type="EMBL" id="AEQ21279.1"/>
    </source>
</evidence>
<evidence type="ECO:0000259" key="19">
    <source>
        <dbReference type="Pfam" id="PF24621"/>
    </source>
</evidence>
<dbReference type="FunCoup" id="G4Q5X8">
    <property type="interactions" value="379"/>
</dbReference>
<name>G4Q5X8_ACIIR</name>
<dbReference type="RefSeq" id="WP_014127996.1">
    <property type="nucleotide sequence ID" value="NC_016077.1"/>
</dbReference>
<keyword evidence="9 17" id="KW-0028">Amino-acid biosynthesis</keyword>
<evidence type="ECO:0000256" key="4">
    <source>
        <dbReference type="ARBA" id="ARBA00004661"/>
    </source>
</evidence>
<feature type="binding site" evidence="17">
    <location>
        <position position="185"/>
    </location>
    <ligand>
        <name>Zn(2+)</name>
        <dbReference type="ChEBI" id="CHEBI:29105"/>
    </ligand>
</feature>
<dbReference type="NCBIfam" id="TIGR01357">
    <property type="entry name" value="aroB"/>
    <property type="match status" value="1"/>
</dbReference>
<comment type="subcellular location">
    <subcellularLocation>
        <location evidence="3 17">Cytoplasm</location>
    </subcellularLocation>
</comment>
<dbReference type="InterPro" id="IPR030963">
    <property type="entry name" value="DHQ_synth_fam"/>
</dbReference>
<dbReference type="PATRIC" id="fig|568816.4.peg.23"/>
<feature type="domain" description="3-dehydroquinate synthase N-terminal" evidence="18">
    <location>
        <begin position="69"/>
        <end position="179"/>
    </location>
</feature>
<dbReference type="InParanoid" id="G4Q5X8"/>
<evidence type="ECO:0000256" key="6">
    <source>
        <dbReference type="ARBA" id="ARBA00013031"/>
    </source>
</evidence>
<comment type="similarity">
    <text evidence="5 17">Belongs to the sugar phosphate cyclases superfamily. Dehydroquinate synthase family.</text>
</comment>
<sequence>MEKIDVALGQDSYTIEIARGLWKDVGTKIRSLSKAEKVAVITDDTVDALYGKALEEKLSKEGFMVRRFIFPHGEHHKTLAVFETMVRACAQFGMTRSDLVVALGGGVVGDLAGFVAASFLRGIDFIQIPTTLLSQIDSSVGGKVAVDLPEGKNLVGAFYQPRGVFIDPDLLDTLPVRYLHDGFAEVIKCGAFGSTDFFAALESLPDDRAILAAAESIIHRCILIKVAVVEKDERDTGARMVLNFGHTIGHAVERYYHYEKYTHGEGVGIGMVRLTQNAERLGLAQKGTAEKIKTLLARFGLPTGVSMNPEDIVRGIALDKKKRGHEITLVIVPEIGQHLLKKVSFDELMPYVEDKP</sequence>
<dbReference type="FunFam" id="3.40.50.1970:FF:000001">
    <property type="entry name" value="3-dehydroquinate synthase"/>
    <property type="match status" value="1"/>
</dbReference>
<proteinExistence type="inferred from homology"/>
<dbReference type="PANTHER" id="PTHR43622">
    <property type="entry name" value="3-DEHYDROQUINATE SYNTHASE"/>
    <property type="match status" value="1"/>
</dbReference>
<feature type="binding site" evidence="17">
    <location>
        <position position="246"/>
    </location>
    <ligand>
        <name>Zn(2+)</name>
        <dbReference type="ChEBI" id="CHEBI:29105"/>
    </ligand>
</feature>
<keyword evidence="12 17" id="KW-0862">Zinc</keyword>
<evidence type="ECO:0000313" key="21">
    <source>
        <dbReference type="Proteomes" id="UP000007093"/>
    </source>
</evidence>
<keyword evidence="10 17" id="KW-0479">Metal-binding</keyword>
<comment type="cofactor">
    <cofactor evidence="2 17">
        <name>NAD(+)</name>
        <dbReference type="ChEBI" id="CHEBI:57540"/>
    </cofactor>
</comment>
<protein>
    <recommendedName>
        <fullName evidence="7 17">3-dehydroquinate synthase</fullName>
        <shortName evidence="17">DHQS</shortName>
        <ecNumber evidence="6 17">4.2.3.4</ecNumber>
    </recommendedName>
</protein>
<reference evidence="20 21" key="1">
    <citation type="journal article" date="2011" name="J. Bacteriol.">
        <title>Complete genome sequence of Acidaminococcus intestini RYC-MR95, a Gram-negative bacterium from the phylum Firmicutes.</title>
        <authorList>
            <person name="D'Auria G."/>
            <person name="Galan J.C."/>
            <person name="Rodriguez-Alcayna M."/>
            <person name="Moya A."/>
            <person name="Baquero F."/>
            <person name="Latorre A."/>
        </authorList>
    </citation>
    <scope>NUCLEOTIDE SEQUENCE [LARGE SCALE GENOMIC DNA]</scope>
    <source>
        <strain evidence="20 21">RyC-MR95</strain>
    </source>
</reference>
<feature type="binding site" evidence="17">
    <location>
        <begin position="106"/>
        <end position="110"/>
    </location>
    <ligand>
        <name>NAD(+)</name>
        <dbReference type="ChEBI" id="CHEBI:57540"/>
    </ligand>
</feature>
<dbReference type="PIRSF" id="PIRSF001455">
    <property type="entry name" value="DHQ_synth"/>
    <property type="match status" value="1"/>
</dbReference>
<organism evidence="20 21">
    <name type="scientific">Acidaminococcus intestini (strain RyC-MR95)</name>
    <dbReference type="NCBI Taxonomy" id="568816"/>
    <lineage>
        <taxon>Bacteria</taxon>
        <taxon>Bacillati</taxon>
        <taxon>Bacillota</taxon>
        <taxon>Negativicutes</taxon>
        <taxon>Acidaminococcales</taxon>
        <taxon>Acidaminococcaceae</taxon>
        <taxon>Acidaminococcus</taxon>
    </lineage>
</organism>
<dbReference type="Pfam" id="PF24621">
    <property type="entry name" value="DHQS_C"/>
    <property type="match status" value="1"/>
</dbReference>
<keyword evidence="15 17" id="KW-0456">Lyase</keyword>